<sequence length="76" mass="8595">MTTDNWTSRAGHILTDWRKSWCLPKPTEPSPIKIFIFTDNASNMKAALNGTNYCTGFVLPTHCNSQSLMQKIQHPT</sequence>
<evidence type="ECO:0000313" key="2">
    <source>
        <dbReference type="Proteomes" id="UP001159363"/>
    </source>
</evidence>
<protein>
    <submittedName>
        <fullName evidence="1">Uncharacterized protein</fullName>
    </submittedName>
</protein>
<gene>
    <name evidence="1" type="ORF">PR048_005875</name>
</gene>
<proteinExistence type="predicted"/>
<dbReference type="EMBL" id="JARBHB010000002">
    <property type="protein sequence ID" value="KAJ8893284.1"/>
    <property type="molecule type" value="Genomic_DNA"/>
</dbReference>
<evidence type="ECO:0000313" key="1">
    <source>
        <dbReference type="EMBL" id="KAJ8893284.1"/>
    </source>
</evidence>
<accession>A0ABQ9I9F5</accession>
<reference evidence="1 2" key="1">
    <citation type="submission" date="2023-02" db="EMBL/GenBank/DDBJ databases">
        <title>LHISI_Scaffold_Assembly.</title>
        <authorList>
            <person name="Stuart O.P."/>
            <person name="Cleave R."/>
            <person name="Magrath M.J.L."/>
            <person name="Mikheyev A.S."/>
        </authorList>
    </citation>
    <scope>NUCLEOTIDE SEQUENCE [LARGE SCALE GENOMIC DNA]</scope>
    <source>
        <strain evidence="1">Daus_M_001</strain>
        <tissue evidence="1">Leg muscle</tissue>
    </source>
</reference>
<dbReference type="Proteomes" id="UP001159363">
    <property type="component" value="Chromosome 2"/>
</dbReference>
<keyword evidence="2" id="KW-1185">Reference proteome</keyword>
<organism evidence="1 2">
    <name type="scientific">Dryococelus australis</name>
    <dbReference type="NCBI Taxonomy" id="614101"/>
    <lineage>
        <taxon>Eukaryota</taxon>
        <taxon>Metazoa</taxon>
        <taxon>Ecdysozoa</taxon>
        <taxon>Arthropoda</taxon>
        <taxon>Hexapoda</taxon>
        <taxon>Insecta</taxon>
        <taxon>Pterygota</taxon>
        <taxon>Neoptera</taxon>
        <taxon>Polyneoptera</taxon>
        <taxon>Phasmatodea</taxon>
        <taxon>Verophasmatodea</taxon>
        <taxon>Anareolatae</taxon>
        <taxon>Phasmatidae</taxon>
        <taxon>Eurycanthinae</taxon>
        <taxon>Dryococelus</taxon>
    </lineage>
</organism>
<name>A0ABQ9I9F5_9NEOP</name>
<comment type="caution">
    <text evidence="1">The sequence shown here is derived from an EMBL/GenBank/DDBJ whole genome shotgun (WGS) entry which is preliminary data.</text>
</comment>